<dbReference type="GeneID" id="97608545"/>
<dbReference type="HAMAP" id="MF_00935">
    <property type="entry name" value="AlaDH_arch"/>
    <property type="match status" value="1"/>
</dbReference>
<dbReference type="OrthoDB" id="21421at2157"/>
<dbReference type="AlphaFoldDB" id="A0A2V2N427"/>
<comment type="caution">
    <text evidence="2">The sequence shown here is derived from an EMBL/GenBank/DDBJ whole genome shotgun (WGS) entry which is preliminary data.</text>
</comment>
<dbReference type="InterPro" id="IPR003462">
    <property type="entry name" value="ODC_Mu_crystall"/>
</dbReference>
<dbReference type="PANTHER" id="PTHR13812:SF19">
    <property type="entry name" value="KETIMINE REDUCTASE MU-CRYSTALLIN"/>
    <property type="match status" value="1"/>
</dbReference>
<dbReference type="SUPFAM" id="SSF51735">
    <property type="entry name" value="NAD(P)-binding Rossmann-fold domains"/>
    <property type="match status" value="1"/>
</dbReference>
<comment type="similarity">
    <text evidence="1">Belongs to the ornithine cyclodeaminase/mu-crystallin family. Archaeal alanine dehydrogenase subfamily.</text>
</comment>
<keyword evidence="1" id="KW-0520">NAD</keyword>
<evidence type="ECO:0000256" key="1">
    <source>
        <dbReference type="HAMAP-Rule" id="MF_00935"/>
    </source>
</evidence>
<dbReference type="Gene3D" id="3.40.50.720">
    <property type="entry name" value="NAD(P)-binding Rossmann-like Domain"/>
    <property type="match status" value="1"/>
</dbReference>
<feature type="binding site" evidence="1">
    <location>
        <begin position="133"/>
        <end position="134"/>
    </location>
    <ligand>
        <name>NAD(+)</name>
        <dbReference type="ChEBI" id="CHEBI:57540"/>
    </ligand>
</feature>
<comment type="caution">
    <text evidence="1">Lacks conserved residue(s) required for the propagation of feature annotation.</text>
</comment>
<dbReference type="GO" id="GO:0051287">
    <property type="term" value="F:NAD binding"/>
    <property type="evidence" value="ECO:0007669"/>
    <property type="project" value="UniProtKB-UniRule"/>
</dbReference>
<gene>
    <name evidence="1" type="primary">ala</name>
    <name evidence="2" type="ORF">DLD82_12180</name>
</gene>
<keyword evidence="1" id="KW-0547">Nucleotide-binding</keyword>
<feature type="binding site" evidence="1">
    <location>
        <position position="285"/>
    </location>
    <ligand>
        <name>NAD(+)</name>
        <dbReference type="ChEBI" id="CHEBI:57540"/>
    </ligand>
</feature>
<protein>
    <recommendedName>
        <fullName evidence="1">Alanine dehydrogenase</fullName>
        <shortName evidence="1">AlaDH</shortName>
        <ecNumber evidence="1">1.4.1.1</ecNumber>
    </recommendedName>
</protein>
<evidence type="ECO:0000313" key="3">
    <source>
        <dbReference type="Proteomes" id="UP000245934"/>
    </source>
</evidence>
<evidence type="ECO:0000313" key="2">
    <source>
        <dbReference type="EMBL" id="PWR72486.1"/>
    </source>
</evidence>
<dbReference type="Gene3D" id="3.30.1780.10">
    <property type="entry name" value="ornithine cyclodeaminase, domain 1"/>
    <property type="match status" value="1"/>
</dbReference>
<dbReference type="EC" id="1.4.1.1" evidence="1"/>
<dbReference type="GO" id="GO:0000286">
    <property type="term" value="F:alanine dehydrogenase activity"/>
    <property type="evidence" value="ECO:0007669"/>
    <property type="project" value="UniProtKB-UniRule"/>
</dbReference>
<reference evidence="2 3" key="1">
    <citation type="submission" date="2018-05" db="EMBL/GenBank/DDBJ databases">
        <title>Draft genome of Methanospirillum stamsii Pt1.</title>
        <authorList>
            <person name="Dueholm M.S."/>
            <person name="Nielsen P.H."/>
            <person name="Bakmann L.F."/>
            <person name="Otzen D.E."/>
        </authorList>
    </citation>
    <scope>NUCLEOTIDE SEQUENCE [LARGE SCALE GENOMIC DNA]</scope>
    <source>
        <strain evidence="2 3">Pt1</strain>
    </source>
</reference>
<dbReference type="InterPro" id="IPR023401">
    <property type="entry name" value="ODC_N"/>
</dbReference>
<dbReference type="FunFam" id="3.40.50.720:FF:000311">
    <property type="entry name" value="Ornithine cyclodeaminase"/>
    <property type="match status" value="1"/>
</dbReference>
<dbReference type="InterPro" id="IPR036291">
    <property type="entry name" value="NAD(P)-bd_dom_sf"/>
</dbReference>
<proteinExistence type="inferred from homology"/>
<keyword evidence="3" id="KW-1185">Reference proteome</keyword>
<keyword evidence="1" id="KW-0560">Oxidoreductase</keyword>
<accession>A0A2V2N427</accession>
<feature type="binding site" evidence="1">
    <location>
        <position position="106"/>
    </location>
    <ligand>
        <name>NAD(+)</name>
        <dbReference type="ChEBI" id="CHEBI:57540"/>
    </ligand>
</feature>
<organism evidence="2 3">
    <name type="scientific">Methanospirillum stamsii</name>
    <dbReference type="NCBI Taxonomy" id="1277351"/>
    <lineage>
        <taxon>Archaea</taxon>
        <taxon>Methanobacteriati</taxon>
        <taxon>Methanobacteriota</taxon>
        <taxon>Stenosarchaea group</taxon>
        <taxon>Methanomicrobia</taxon>
        <taxon>Methanomicrobiales</taxon>
        <taxon>Methanospirillaceae</taxon>
        <taxon>Methanospirillum</taxon>
    </lineage>
</organism>
<dbReference type="PIRSF" id="PIRSF001439">
    <property type="entry name" value="CryM"/>
    <property type="match status" value="1"/>
</dbReference>
<dbReference type="Pfam" id="PF02423">
    <property type="entry name" value="OCD_Mu_crystall"/>
    <property type="match status" value="1"/>
</dbReference>
<dbReference type="InterPro" id="IPR028609">
    <property type="entry name" value="AlaDH_arch-typ"/>
</dbReference>
<name>A0A2V2N427_9EURY</name>
<sequence length="318" mass="33756">MQYYPAPEEVIEMDDLIAAVRTAFTDHGEERCVMPPKVYVDLPGGDFRTMPSYLPSLNVAGVKVVNVHPDNPTIGLPTVMSMTILLDPPTGKPIAVLNTSNLTALRTGASAAVATSVLAPKKKGIVGIIGSGRQAMAGLMALNHVFEPMEVRVWSRSMKHAERFASQFPNLPVQVVELKKAADADVLLTVTPSEAPLISDEWIAQGTHINAMGADARGKQELDPAILSRAEVFVDDLMQAVHSGEINVPISTGIYHPEQVAGTLGEVITGKISRSSPDAITVFDSTGIAITDLAVAHLALGKGTIIDLPFPDNDGIVV</sequence>
<dbReference type="PANTHER" id="PTHR13812">
    <property type="entry name" value="KETIMINE REDUCTASE MU-CRYSTALLIN"/>
    <property type="match status" value="1"/>
</dbReference>
<dbReference type="EMBL" id="QGMZ01000026">
    <property type="protein sequence ID" value="PWR72486.1"/>
    <property type="molecule type" value="Genomic_DNA"/>
</dbReference>
<dbReference type="RefSeq" id="WP_109941397.1">
    <property type="nucleotide sequence ID" value="NZ_CP176366.1"/>
</dbReference>
<comment type="function">
    <text evidence="1">Catalyzes the NAD(+)-dependent oxidative deamination of L-alanine to pyruvate, and the reverse reaction, the reductive amination of pyruvate.</text>
</comment>
<comment type="catalytic activity">
    <reaction evidence="1">
        <text>L-alanine + NAD(+) + H2O = pyruvate + NH4(+) + NADH + H(+)</text>
        <dbReference type="Rhea" id="RHEA:18405"/>
        <dbReference type="ChEBI" id="CHEBI:15361"/>
        <dbReference type="ChEBI" id="CHEBI:15377"/>
        <dbReference type="ChEBI" id="CHEBI:15378"/>
        <dbReference type="ChEBI" id="CHEBI:28938"/>
        <dbReference type="ChEBI" id="CHEBI:57540"/>
        <dbReference type="ChEBI" id="CHEBI:57945"/>
        <dbReference type="ChEBI" id="CHEBI:57972"/>
        <dbReference type="EC" id="1.4.1.1"/>
    </reaction>
</comment>
<dbReference type="GO" id="GO:0005737">
    <property type="term" value="C:cytoplasm"/>
    <property type="evidence" value="ECO:0007669"/>
    <property type="project" value="TreeGrafter"/>
</dbReference>
<feature type="binding site" evidence="1">
    <location>
        <position position="219"/>
    </location>
    <ligand>
        <name>NAD(+)</name>
        <dbReference type="ChEBI" id="CHEBI:57540"/>
    </ligand>
</feature>
<dbReference type="GO" id="GO:0006522">
    <property type="term" value="P:alanine metabolic process"/>
    <property type="evidence" value="ECO:0007669"/>
    <property type="project" value="UniProtKB-UniRule"/>
</dbReference>
<feature type="active site" description="Proton donor/acceptor" evidence="1">
    <location>
        <position position="63"/>
    </location>
</feature>
<feature type="binding site" evidence="1">
    <location>
        <begin position="213"/>
        <end position="215"/>
    </location>
    <ligand>
        <name>NAD(+)</name>
        <dbReference type="ChEBI" id="CHEBI:57540"/>
    </ligand>
</feature>
<dbReference type="Proteomes" id="UP000245934">
    <property type="component" value="Unassembled WGS sequence"/>
</dbReference>